<feature type="domain" description="Exoribonuclease Xrn1 D2/D3" evidence="11">
    <location>
        <begin position="893"/>
        <end position="999"/>
    </location>
</feature>
<feature type="domain" description="5'-3' exoribonuclease 1 SH3-like" evidence="9">
    <location>
        <begin position="1173"/>
        <end position="1235"/>
    </location>
</feature>
<feature type="compositionally biased region" description="Pro residues" evidence="6">
    <location>
        <begin position="1293"/>
        <end position="1302"/>
    </location>
</feature>
<protein>
    <recommendedName>
        <fullName evidence="5">5'-3' exoribonuclease 1</fullName>
        <ecNumber evidence="5">3.1.13.-</ecNumber>
    </recommendedName>
</protein>
<feature type="domain" description="Xrn1 helical" evidence="8">
    <location>
        <begin position="312"/>
        <end position="646"/>
    </location>
</feature>
<dbReference type="InterPro" id="IPR040992">
    <property type="entry name" value="XRN1_D1"/>
</dbReference>
<evidence type="ECO:0000259" key="11">
    <source>
        <dbReference type="Pfam" id="PF18334"/>
    </source>
</evidence>
<keyword evidence="5" id="KW-0963">Cytoplasm</keyword>
<gene>
    <name evidence="12" type="ORF">B5M09_007425</name>
</gene>
<dbReference type="EC" id="3.1.13.-" evidence="5"/>
<feature type="region of interest" description="Disordered" evidence="6">
    <location>
        <begin position="1239"/>
        <end position="1304"/>
    </location>
</feature>
<reference evidence="12" key="1">
    <citation type="submission" date="2018-07" db="EMBL/GenBank/DDBJ databases">
        <title>Annotation of Aphanomyces astaci genome assembly.</title>
        <authorList>
            <person name="Studholme D.J."/>
        </authorList>
    </citation>
    <scope>NUCLEOTIDE SEQUENCE [LARGE SCALE GENOMIC DNA]</scope>
    <source>
        <strain evidence="12">Pc</strain>
    </source>
</reference>
<comment type="subcellular location">
    <subcellularLocation>
        <location evidence="5">Cytoplasm</location>
    </subcellularLocation>
</comment>
<name>A0A3R7XHF9_APHAT</name>
<dbReference type="Gene3D" id="2.30.30.750">
    <property type="match status" value="1"/>
</dbReference>
<evidence type="ECO:0000313" key="13">
    <source>
        <dbReference type="Proteomes" id="UP000284702"/>
    </source>
</evidence>
<dbReference type="CDD" id="cd18673">
    <property type="entry name" value="PIN_XRN1-2-like"/>
    <property type="match status" value="1"/>
</dbReference>
<evidence type="ECO:0000259" key="8">
    <source>
        <dbReference type="Pfam" id="PF17846"/>
    </source>
</evidence>
<feature type="domain" description="Exoribonuclease Xrn1 D2/D3" evidence="11">
    <location>
        <begin position="1032"/>
        <end position="1135"/>
    </location>
</feature>
<dbReference type="InterPro" id="IPR027073">
    <property type="entry name" value="5_3_exoribonuclease"/>
</dbReference>
<comment type="caution">
    <text evidence="12">The sequence shown here is derived from an EMBL/GenBank/DDBJ whole genome shotgun (WGS) entry which is preliminary data.</text>
</comment>
<sequence>MGIPRFYRWISERYPQINQQISDVSLLPEFDNLYLDLNGIIHQCTHPSDDEVCEELGEAHHIPAIFAYIDRIVSHIVKPKKLLFLAVDGVAPRAKLNQQRSRRFRAGKELYEKNLSLQRDDDDDNESSEAPKALFDSNCITPGTEFMYRLSSHLQYFIRKKLKEDPSWRDLTVIFSGQDVPGEGEHKIVEYIRRTKMQPGYPPNVRHCMYGSDADLMLLGLMTHEPHFTLVREVVNFGGGSSRKKGKDDNSAKKIIARQTKEPEWQLVHLSLFRQYLNMELSVPVRVVPPSLSHLTHSIPYLVGWHPQVAWYDMERALDDFIFLTFLLGNDFIPHSPTLDISEDAIALLLGLYRDLLPQWGNYLTEAGVVTHPEHLEGLCQVIGSMEEAILTKRVHEERKFRDRKRYGNGYGRNGSSPVRAKVVSAHDDTELDDDDGNDRQFEQDLLHALSFQGEEEEGDDVVVLSGSPEFQATKWAYYGAKFGLRDTSTELLTAIKVAYVEALVWCAGYYFHGVPSWSWFYPFHYSPMLSDLTDIASIVASIHFDVGVPFLPFQQLLSTLPPTSATLVPPGYQRLMTDPTSPIASFYPISFEIDMDGKRNAWEGVNILPFIDASRLVDAIHLHCPEADLTDAERRRNRPGTAYVFKHDLGAMDTLPSTLPGVLDDIACCHSSVQVYELPPPRRNFRCTLTDGLTMPIAGFPSLYSLPLASSALSKIGVNCFGMSSKKDTLVLYVAPPSADDQASLLTLDQAKLVLGTTVHVNYPHLHEAKVVAISTRDGVITSSWPSSNEVHVHGHSPSEQTDWAKRAQVEASRYLSGRGVPGTGGVSIGAVTCLLHVLPLQGMVVDPGTGAMHKKFGRDPVKIPFQLAVLHHDLLDLRFQETAAAAAPDRFPLHTSVVVLRGPSKGLTGTVVRHHAKDQATIGVRVSPRSPEPPFGYAIAAAICDKYYSSFVLCQKLGIQPSTLGRITGSLLVNPGRYDIGLNIKFKKELMLAGYCRYIRKEGGADDMAWTRGDSVSLVVGNDDADNDGKDGGIWEYTDKAFYTLVAFQRKFPRVFAALETLPYSAVYDGAAFLNVANPSAVKSVLESIKTWLSQLDIAPLPLIPVSSATLPRAAIHAIQAAGDSRTAAASPSSTTGDVEITVESSALFRPVESNYDLSASSATGQRPPLLGDRVVSLSARGVPFGLRGTVVASHQATACVEVLFDAKFSGGTTLGGTCSAYRGKLVHWSSLLVVSTPPPPPTNHHHLHRSKQLLPQQHQPKQSNQPKSAEYHPAPNQPTSSSSSSRPKSPQSPPHPPSLVAPLIVLPTDVVTPPPPPSTEKMHSLIAKWAEKEESRDLHAPAHSMAQYFNKLQARPDMAPPPPPPARAAIPPYQQQQQPPLPPPYQQQPQGPPKQPQAAKKTGGLLLPAQVLKSKLTKHAQ</sequence>
<feature type="region of interest" description="Disordered" evidence="6">
    <location>
        <begin position="1357"/>
        <end position="1424"/>
    </location>
</feature>
<dbReference type="InterPro" id="IPR004859">
    <property type="entry name" value="Xrn1_N"/>
</dbReference>
<dbReference type="InterPro" id="IPR047008">
    <property type="entry name" value="XRN1_SH3_sf"/>
</dbReference>
<dbReference type="Pfam" id="PF17846">
    <property type="entry name" value="XRN_M"/>
    <property type="match status" value="1"/>
</dbReference>
<dbReference type="GO" id="GO:0003723">
    <property type="term" value="F:RNA binding"/>
    <property type="evidence" value="ECO:0007669"/>
    <property type="project" value="UniProtKB-KW"/>
</dbReference>
<organism evidence="12 13">
    <name type="scientific">Aphanomyces astaci</name>
    <name type="common">Crayfish plague agent</name>
    <dbReference type="NCBI Taxonomy" id="112090"/>
    <lineage>
        <taxon>Eukaryota</taxon>
        <taxon>Sar</taxon>
        <taxon>Stramenopiles</taxon>
        <taxon>Oomycota</taxon>
        <taxon>Saprolegniomycetes</taxon>
        <taxon>Saprolegniales</taxon>
        <taxon>Verrucalvaceae</taxon>
        <taxon>Aphanomyces</taxon>
    </lineage>
</organism>
<dbReference type="PIRSF" id="PIRSF006743">
    <property type="entry name" value="Exonuclease_Xnr1"/>
    <property type="match status" value="1"/>
</dbReference>
<evidence type="ECO:0000256" key="6">
    <source>
        <dbReference type="SAM" id="MobiDB-lite"/>
    </source>
</evidence>
<keyword evidence="2 5" id="KW-0378">Hydrolase</keyword>
<dbReference type="Gene3D" id="2.170.260.40">
    <property type="match status" value="1"/>
</dbReference>
<dbReference type="InterPro" id="IPR016494">
    <property type="entry name" value="5_3_exoribonuclease_1"/>
</dbReference>
<accession>A0A3R7XHF9</accession>
<keyword evidence="5" id="KW-0694">RNA-binding</keyword>
<dbReference type="InterPro" id="IPR041412">
    <property type="entry name" value="Xrn1_helical"/>
</dbReference>
<evidence type="ECO:0000256" key="2">
    <source>
        <dbReference type="ARBA" id="ARBA00022801"/>
    </source>
</evidence>
<feature type="domain" description="5'-3' exoribonuclease 1 D1" evidence="10">
    <location>
        <begin position="698"/>
        <end position="883"/>
    </location>
</feature>
<dbReference type="Pfam" id="PF18129">
    <property type="entry name" value="SH3_12"/>
    <property type="match status" value="1"/>
</dbReference>
<feature type="compositionally biased region" description="Low complexity" evidence="6">
    <location>
        <begin position="1276"/>
        <end position="1292"/>
    </location>
</feature>
<dbReference type="GO" id="GO:0004534">
    <property type="term" value="F:5'-3' RNA exonuclease activity"/>
    <property type="evidence" value="ECO:0007669"/>
    <property type="project" value="TreeGrafter"/>
</dbReference>
<dbReference type="VEuPathDB" id="FungiDB:H257_11722"/>
<feature type="domain" description="Xrn1 N-terminal" evidence="7">
    <location>
        <begin position="1"/>
        <end position="233"/>
    </location>
</feature>
<keyword evidence="13" id="KW-1185">Reference proteome</keyword>
<dbReference type="Proteomes" id="UP000284702">
    <property type="component" value="Unassembled WGS sequence"/>
</dbReference>
<evidence type="ECO:0000256" key="1">
    <source>
        <dbReference type="ARBA" id="ARBA00022722"/>
    </source>
</evidence>
<evidence type="ECO:0000313" key="12">
    <source>
        <dbReference type="EMBL" id="RQM14387.1"/>
    </source>
</evidence>
<evidence type="ECO:0000259" key="10">
    <source>
        <dbReference type="Pfam" id="PF18332"/>
    </source>
</evidence>
<dbReference type="GO" id="GO:0005634">
    <property type="term" value="C:nucleus"/>
    <property type="evidence" value="ECO:0007669"/>
    <property type="project" value="TreeGrafter"/>
</dbReference>
<dbReference type="Pfam" id="PF03159">
    <property type="entry name" value="XRN_N"/>
    <property type="match status" value="1"/>
</dbReference>
<evidence type="ECO:0000259" key="7">
    <source>
        <dbReference type="Pfam" id="PF03159"/>
    </source>
</evidence>
<dbReference type="InterPro" id="IPR041385">
    <property type="entry name" value="SH3_12"/>
</dbReference>
<dbReference type="PANTHER" id="PTHR12341">
    <property type="entry name" value="5'-&gt;3' EXORIBONUCLEASE"/>
    <property type="match status" value="1"/>
</dbReference>
<dbReference type="InterPro" id="IPR041106">
    <property type="entry name" value="XRN1_D2_D3"/>
</dbReference>
<evidence type="ECO:0000256" key="5">
    <source>
        <dbReference type="PIRNR" id="PIRNR006743"/>
    </source>
</evidence>
<dbReference type="GO" id="GO:0005737">
    <property type="term" value="C:cytoplasm"/>
    <property type="evidence" value="ECO:0007669"/>
    <property type="project" value="UniProtKB-SubCell"/>
</dbReference>
<feature type="compositionally biased region" description="Low complexity" evidence="6">
    <location>
        <begin position="1255"/>
        <end position="1266"/>
    </location>
</feature>
<dbReference type="EMBL" id="MZMZ02005589">
    <property type="protein sequence ID" value="RQM14387.1"/>
    <property type="molecule type" value="Genomic_DNA"/>
</dbReference>
<dbReference type="Pfam" id="PF18334">
    <property type="entry name" value="XRN1_D2_D3"/>
    <property type="match status" value="2"/>
</dbReference>
<proteinExistence type="inferred from homology"/>
<comment type="similarity">
    <text evidence="4 5">Belongs to the 5'-3' exonuclease family.</text>
</comment>
<dbReference type="Pfam" id="PF18332">
    <property type="entry name" value="XRN1_D1"/>
    <property type="match status" value="1"/>
</dbReference>
<evidence type="ECO:0000259" key="9">
    <source>
        <dbReference type="Pfam" id="PF18129"/>
    </source>
</evidence>
<evidence type="ECO:0000256" key="4">
    <source>
        <dbReference type="ARBA" id="ARBA00038299"/>
    </source>
</evidence>
<dbReference type="Gene3D" id="1.25.40.1050">
    <property type="match status" value="1"/>
</dbReference>
<dbReference type="Gene3D" id="3.40.50.12390">
    <property type="match status" value="2"/>
</dbReference>
<dbReference type="InterPro" id="IPR047007">
    <property type="entry name" value="XRN1_D1_sf"/>
</dbReference>
<dbReference type="PANTHER" id="PTHR12341:SF7">
    <property type="entry name" value="5'-3' EXORIBONUCLEASE 1"/>
    <property type="match status" value="1"/>
</dbReference>
<keyword evidence="1 5" id="KW-0540">Nuclease</keyword>
<feature type="region of interest" description="Disordered" evidence="6">
    <location>
        <begin position="405"/>
        <end position="437"/>
    </location>
</feature>
<feature type="compositionally biased region" description="Low complexity" evidence="6">
    <location>
        <begin position="1370"/>
        <end position="1381"/>
    </location>
</feature>
<feature type="compositionally biased region" description="Pro residues" evidence="6">
    <location>
        <begin position="1382"/>
        <end position="1398"/>
    </location>
</feature>
<keyword evidence="3 5" id="KW-0269">Exonuclease</keyword>
<dbReference type="GO" id="GO:0000956">
    <property type="term" value="P:nuclear-transcribed mRNA catabolic process"/>
    <property type="evidence" value="ECO:0007669"/>
    <property type="project" value="InterPro"/>
</dbReference>
<evidence type="ECO:0000256" key="3">
    <source>
        <dbReference type="ARBA" id="ARBA00022839"/>
    </source>
</evidence>